<protein>
    <recommendedName>
        <fullName evidence="11">Fluoride ion transporter CrcB</fullName>
    </recommendedName>
</protein>
<comment type="subcellular location">
    <subcellularLocation>
        <location evidence="2">Cell membrane</location>
        <topology evidence="2">Multi-pass membrane protein</topology>
    </subcellularLocation>
</comment>
<accession>A0AB34J5J2</accession>
<dbReference type="AlphaFoldDB" id="A0AB34J5J2"/>
<proteinExistence type="inferred from homology"/>
<comment type="function">
    <text evidence="1">Fluoride channel required for the rapid expulsion of cytoplasmic fluoride.</text>
</comment>
<dbReference type="InterPro" id="IPR003691">
    <property type="entry name" value="FluC"/>
</dbReference>
<organism evidence="9 10">
    <name type="scientific">Prymnesium parvum</name>
    <name type="common">Toxic golden alga</name>
    <dbReference type="NCBI Taxonomy" id="97485"/>
    <lineage>
        <taxon>Eukaryota</taxon>
        <taxon>Haptista</taxon>
        <taxon>Haptophyta</taxon>
        <taxon>Prymnesiophyceae</taxon>
        <taxon>Prymnesiales</taxon>
        <taxon>Prymnesiaceae</taxon>
        <taxon>Prymnesium</taxon>
    </lineage>
</organism>
<keyword evidence="3" id="KW-1003">Cell membrane</keyword>
<keyword evidence="10" id="KW-1185">Reference proteome</keyword>
<comment type="catalytic activity">
    <reaction evidence="8">
        <text>fluoride(in) = fluoride(out)</text>
        <dbReference type="Rhea" id="RHEA:76159"/>
        <dbReference type="ChEBI" id="CHEBI:17051"/>
    </reaction>
    <physiologicalReaction direction="left-to-right" evidence="8">
        <dbReference type="Rhea" id="RHEA:76160"/>
    </physiologicalReaction>
</comment>
<evidence type="ECO:0000256" key="4">
    <source>
        <dbReference type="ARBA" id="ARBA00022692"/>
    </source>
</evidence>
<keyword evidence="4" id="KW-0812">Transmembrane</keyword>
<dbReference type="PANTHER" id="PTHR28259:SF1">
    <property type="entry name" value="FLUORIDE EXPORT PROTEIN 1-RELATED"/>
    <property type="match status" value="1"/>
</dbReference>
<evidence type="ECO:0000256" key="7">
    <source>
        <dbReference type="ARBA" id="ARBA00035120"/>
    </source>
</evidence>
<evidence type="ECO:0000256" key="3">
    <source>
        <dbReference type="ARBA" id="ARBA00022475"/>
    </source>
</evidence>
<evidence type="ECO:0000256" key="8">
    <source>
        <dbReference type="ARBA" id="ARBA00035585"/>
    </source>
</evidence>
<comment type="caution">
    <text evidence="9">The sequence shown here is derived from an EMBL/GenBank/DDBJ whole genome shotgun (WGS) entry which is preliminary data.</text>
</comment>
<dbReference type="GO" id="GO:1903425">
    <property type="term" value="F:fluoride transmembrane transporter activity"/>
    <property type="evidence" value="ECO:0007669"/>
    <property type="project" value="TreeGrafter"/>
</dbReference>
<evidence type="ECO:0000256" key="6">
    <source>
        <dbReference type="ARBA" id="ARBA00023136"/>
    </source>
</evidence>
<dbReference type="HAMAP" id="MF_00454">
    <property type="entry name" value="FluC"/>
    <property type="match status" value="1"/>
</dbReference>
<dbReference type="Pfam" id="PF02537">
    <property type="entry name" value="CRCB"/>
    <property type="match status" value="1"/>
</dbReference>
<dbReference type="Proteomes" id="UP001515480">
    <property type="component" value="Unassembled WGS sequence"/>
</dbReference>
<gene>
    <name evidence="9" type="ORF">AB1Y20_006304</name>
</gene>
<comment type="similarity">
    <text evidence="7">Belongs to the fluoride channel Fluc/FEX (TC 1.A.43) family.</text>
</comment>
<evidence type="ECO:0000256" key="1">
    <source>
        <dbReference type="ARBA" id="ARBA00002598"/>
    </source>
</evidence>
<evidence type="ECO:0000256" key="2">
    <source>
        <dbReference type="ARBA" id="ARBA00004651"/>
    </source>
</evidence>
<keyword evidence="6" id="KW-0472">Membrane</keyword>
<dbReference type="GO" id="GO:0005886">
    <property type="term" value="C:plasma membrane"/>
    <property type="evidence" value="ECO:0007669"/>
    <property type="project" value="UniProtKB-SubCell"/>
</dbReference>
<evidence type="ECO:0008006" key="11">
    <source>
        <dbReference type="Google" id="ProtNLM"/>
    </source>
</evidence>
<sequence>MDLLGVCLVASGACGGAVVRYGAHELGKARGHGPLSICAVNVAGSFLLGLVSAAATPRAQLALGTGFCGALTTFSTYSMDTVRMLREGQIVRAGCYVAASNVLSVASAGAGYSLGMCAMRRGSAPWAARLPLLVRTMKETNPPARPPT</sequence>
<evidence type="ECO:0000256" key="5">
    <source>
        <dbReference type="ARBA" id="ARBA00022989"/>
    </source>
</evidence>
<reference evidence="9 10" key="1">
    <citation type="journal article" date="2024" name="Science">
        <title>Giant polyketide synthase enzymes in the biosynthesis of giant marine polyether toxins.</title>
        <authorList>
            <person name="Fallon T.R."/>
            <person name="Shende V.V."/>
            <person name="Wierzbicki I.H."/>
            <person name="Pendleton A.L."/>
            <person name="Watervoot N.F."/>
            <person name="Auber R.P."/>
            <person name="Gonzalez D.J."/>
            <person name="Wisecaver J.H."/>
            <person name="Moore B.S."/>
        </authorList>
    </citation>
    <scope>NUCLEOTIDE SEQUENCE [LARGE SCALE GENOMIC DNA]</scope>
    <source>
        <strain evidence="9 10">12B1</strain>
    </source>
</reference>
<name>A0AB34J5J2_PRYPA</name>
<keyword evidence="5" id="KW-1133">Transmembrane helix</keyword>
<evidence type="ECO:0000313" key="10">
    <source>
        <dbReference type="Proteomes" id="UP001515480"/>
    </source>
</evidence>
<dbReference type="PANTHER" id="PTHR28259">
    <property type="entry name" value="FLUORIDE EXPORT PROTEIN 1-RELATED"/>
    <property type="match status" value="1"/>
</dbReference>
<evidence type="ECO:0000313" key="9">
    <source>
        <dbReference type="EMBL" id="KAL1511507.1"/>
    </source>
</evidence>
<dbReference type="EMBL" id="JBGBPQ010000014">
    <property type="protein sequence ID" value="KAL1511507.1"/>
    <property type="molecule type" value="Genomic_DNA"/>
</dbReference>